<dbReference type="Pfam" id="PF25601">
    <property type="entry name" value="AAA_lid_14"/>
    <property type="match status" value="1"/>
</dbReference>
<evidence type="ECO:0000256" key="6">
    <source>
        <dbReference type="ARBA" id="ARBA00022840"/>
    </source>
</evidence>
<dbReference type="SUPFAM" id="SSF52540">
    <property type="entry name" value="P-loop containing nucleoside triphosphate hydrolases"/>
    <property type="match status" value="1"/>
</dbReference>
<dbReference type="Gene3D" id="1.10.8.60">
    <property type="match status" value="1"/>
</dbReference>
<dbReference type="Pfam" id="PF09084">
    <property type="entry name" value="NMT1"/>
    <property type="match status" value="1"/>
</dbReference>
<dbReference type="PANTHER" id="PTHR32071">
    <property type="entry name" value="TRANSCRIPTIONAL REGULATORY PROTEIN"/>
    <property type="match status" value="1"/>
</dbReference>
<dbReference type="InterPro" id="IPR058031">
    <property type="entry name" value="AAA_lid_NorR"/>
</dbReference>
<dbReference type="Proteomes" id="UP000708298">
    <property type="component" value="Unassembled WGS sequence"/>
</dbReference>
<dbReference type="FunFam" id="3.40.50.300:FF:000006">
    <property type="entry name" value="DNA-binding transcriptional regulator NtrC"/>
    <property type="match status" value="1"/>
</dbReference>
<dbReference type="InterPro" id="IPR002078">
    <property type="entry name" value="Sigma_54_int"/>
</dbReference>
<keyword evidence="4" id="KW-0732">Signal</keyword>
<keyword evidence="7" id="KW-0902">Two-component regulatory system</keyword>
<evidence type="ECO:0000256" key="12">
    <source>
        <dbReference type="ARBA" id="ARBA00055538"/>
    </source>
</evidence>
<evidence type="ECO:0000256" key="8">
    <source>
        <dbReference type="ARBA" id="ARBA00023015"/>
    </source>
</evidence>
<evidence type="ECO:0000259" key="14">
    <source>
        <dbReference type="PROSITE" id="PS50045"/>
    </source>
</evidence>
<evidence type="ECO:0000256" key="11">
    <source>
        <dbReference type="ARBA" id="ARBA00023163"/>
    </source>
</evidence>
<dbReference type="SMART" id="SM00382">
    <property type="entry name" value="AAA"/>
    <property type="match status" value="1"/>
</dbReference>
<keyword evidence="11" id="KW-0804">Transcription</keyword>
<dbReference type="InterPro" id="IPR001638">
    <property type="entry name" value="Solute-binding_3/MltF_N"/>
</dbReference>
<evidence type="ECO:0000256" key="2">
    <source>
        <dbReference type="ARBA" id="ARBA00010742"/>
    </source>
</evidence>
<evidence type="ECO:0000256" key="7">
    <source>
        <dbReference type="ARBA" id="ARBA00023012"/>
    </source>
</evidence>
<dbReference type="FunFam" id="3.40.190.10:FF:000050">
    <property type="entry name" value="Sulfonate ABC transporter substrate-binding protein"/>
    <property type="match status" value="1"/>
</dbReference>
<reference evidence="15" key="1">
    <citation type="journal article" date="2021" name="Microorganisms">
        <title>Acidisoma silvae sp. nov. and Acidisomacellulosilytica sp. nov., Two Acidophilic Bacteria Isolated from Decaying Wood, Hydrolyzing Cellulose and Producing Poly-3-hydroxybutyrate.</title>
        <authorList>
            <person name="Mieszkin S."/>
            <person name="Pouder E."/>
            <person name="Uroz S."/>
            <person name="Simon-Colin C."/>
            <person name="Alain K."/>
        </authorList>
    </citation>
    <scope>NUCLEOTIDE SEQUENCE</scope>
    <source>
        <strain evidence="15">HW T2.11</strain>
    </source>
</reference>
<keyword evidence="9" id="KW-0238">DNA-binding</keyword>
<evidence type="ECO:0000256" key="9">
    <source>
        <dbReference type="ARBA" id="ARBA00023125"/>
    </source>
</evidence>
<protein>
    <recommendedName>
        <fullName evidence="13">Putative aliphatic sulfonates-binding protein</fullName>
    </recommendedName>
</protein>
<keyword evidence="8" id="KW-0805">Transcription regulation</keyword>
<dbReference type="GO" id="GO:0030313">
    <property type="term" value="C:cell envelope"/>
    <property type="evidence" value="ECO:0007669"/>
    <property type="project" value="UniProtKB-SubCell"/>
</dbReference>
<comment type="caution">
    <text evidence="15">The sequence shown here is derived from an EMBL/GenBank/DDBJ whole genome shotgun (WGS) entry which is preliminary data.</text>
</comment>
<comment type="function">
    <text evidence="12">Part of a binding-protein-dependent transport system for aliphatic sulfonates. Putative binding protein.</text>
</comment>
<dbReference type="PANTHER" id="PTHR32071:SF21">
    <property type="entry name" value="TRANSCRIPTIONAL REGULATORY PROTEIN FLGR"/>
    <property type="match status" value="1"/>
</dbReference>
<dbReference type="GO" id="GO:0003677">
    <property type="term" value="F:DNA binding"/>
    <property type="evidence" value="ECO:0007669"/>
    <property type="project" value="UniProtKB-KW"/>
</dbReference>
<accession>A0A964E129</accession>
<comment type="subcellular location">
    <subcellularLocation>
        <location evidence="1">Cell envelope</location>
    </subcellularLocation>
</comment>
<evidence type="ECO:0000256" key="4">
    <source>
        <dbReference type="ARBA" id="ARBA00022729"/>
    </source>
</evidence>
<dbReference type="InterPro" id="IPR025943">
    <property type="entry name" value="Sigma_54_int_dom_ATP-bd_2"/>
</dbReference>
<dbReference type="InterPro" id="IPR015168">
    <property type="entry name" value="SsuA/THI5"/>
</dbReference>
<evidence type="ECO:0000256" key="13">
    <source>
        <dbReference type="ARBA" id="ARBA00070228"/>
    </source>
</evidence>
<dbReference type="InterPro" id="IPR010067">
    <property type="entry name" value="ABC_SsuA_sub-bd"/>
</dbReference>
<dbReference type="GO" id="GO:0000160">
    <property type="term" value="P:phosphorelay signal transduction system"/>
    <property type="evidence" value="ECO:0007669"/>
    <property type="project" value="UniProtKB-KW"/>
</dbReference>
<dbReference type="GO" id="GO:0042626">
    <property type="term" value="F:ATPase-coupled transmembrane transporter activity"/>
    <property type="evidence" value="ECO:0007669"/>
    <property type="project" value="InterPro"/>
</dbReference>
<dbReference type="GO" id="GO:0006355">
    <property type="term" value="P:regulation of DNA-templated transcription"/>
    <property type="evidence" value="ECO:0007669"/>
    <property type="project" value="InterPro"/>
</dbReference>
<organism evidence="15 16">
    <name type="scientific">Acidisoma silvae</name>
    <dbReference type="NCBI Taxonomy" id="2802396"/>
    <lineage>
        <taxon>Bacteria</taxon>
        <taxon>Pseudomonadati</taxon>
        <taxon>Pseudomonadota</taxon>
        <taxon>Alphaproteobacteria</taxon>
        <taxon>Acetobacterales</taxon>
        <taxon>Acidocellaceae</taxon>
        <taxon>Acidisoma</taxon>
    </lineage>
</organism>
<dbReference type="GO" id="GO:0016020">
    <property type="term" value="C:membrane"/>
    <property type="evidence" value="ECO:0007669"/>
    <property type="project" value="InterPro"/>
</dbReference>
<dbReference type="SUPFAM" id="SSF53850">
    <property type="entry name" value="Periplasmic binding protein-like II"/>
    <property type="match status" value="1"/>
</dbReference>
<reference evidence="15" key="2">
    <citation type="submission" date="2021-01" db="EMBL/GenBank/DDBJ databases">
        <authorList>
            <person name="Mieszkin S."/>
            <person name="Pouder E."/>
            <person name="Alain K."/>
        </authorList>
    </citation>
    <scope>NUCLEOTIDE SEQUENCE</scope>
    <source>
        <strain evidence="15">HW T2.11</strain>
    </source>
</reference>
<dbReference type="AlphaFoldDB" id="A0A964E129"/>
<dbReference type="Gene3D" id="1.10.10.60">
    <property type="entry name" value="Homeodomain-like"/>
    <property type="match status" value="1"/>
</dbReference>
<keyword evidence="10" id="KW-0010">Activator</keyword>
<dbReference type="GO" id="GO:0005524">
    <property type="term" value="F:ATP binding"/>
    <property type="evidence" value="ECO:0007669"/>
    <property type="project" value="UniProtKB-KW"/>
</dbReference>
<dbReference type="RefSeq" id="WP_227323435.1">
    <property type="nucleotide sequence ID" value="NZ_JAESVB010000017.1"/>
</dbReference>
<dbReference type="PROSITE" id="PS00676">
    <property type="entry name" value="SIGMA54_INTERACT_2"/>
    <property type="match status" value="1"/>
</dbReference>
<dbReference type="CDD" id="cd00009">
    <property type="entry name" value="AAA"/>
    <property type="match status" value="1"/>
</dbReference>
<evidence type="ECO:0000256" key="1">
    <source>
        <dbReference type="ARBA" id="ARBA00004196"/>
    </source>
</evidence>
<dbReference type="EMBL" id="JAESVB010000017">
    <property type="protein sequence ID" value="MCB8877787.1"/>
    <property type="molecule type" value="Genomic_DNA"/>
</dbReference>
<keyword evidence="16" id="KW-1185">Reference proteome</keyword>
<keyword evidence="6" id="KW-0067">ATP-binding</keyword>
<proteinExistence type="inferred from homology"/>
<dbReference type="SUPFAM" id="SSF46689">
    <property type="entry name" value="Homeodomain-like"/>
    <property type="match status" value="1"/>
</dbReference>
<comment type="similarity">
    <text evidence="2">Belongs to the bacterial solute-binding protein SsuA/TauA family.</text>
</comment>
<evidence type="ECO:0000256" key="5">
    <source>
        <dbReference type="ARBA" id="ARBA00022741"/>
    </source>
</evidence>
<dbReference type="Gene3D" id="3.40.190.10">
    <property type="entry name" value="Periplasmic binding protein-like II"/>
    <property type="match status" value="2"/>
</dbReference>
<name>A0A964E129_9PROT</name>
<dbReference type="NCBIfam" id="TIGR01728">
    <property type="entry name" value="SsuA_fam"/>
    <property type="match status" value="1"/>
</dbReference>
<feature type="domain" description="Sigma-54 factor interaction" evidence="14">
    <location>
        <begin position="79"/>
        <end position="308"/>
    </location>
</feature>
<keyword evidence="5" id="KW-0547">Nucleotide-binding</keyword>
<keyword evidence="3" id="KW-0813">Transport</keyword>
<dbReference type="Gene3D" id="3.40.50.300">
    <property type="entry name" value="P-loop containing nucleotide triphosphate hydrolases"/>
    <property type="match status" value="1"/>
</dbReference>
<evidence type="ECO:0000313" key="15">
    <source>
        <dbReference type="EMBL" id="MCB8877787.1"/>
    </source>
</evidence>
<dbReference type="SMART" id="SM00062">
    <property type="entry name" value="PBPb"/>
    <property type="match status" value="1"/>
</dbReference>
<dbReference type="Pfam" id="PF00158">
    <property type="entry name" value="Sigma54_activat"/>
    <property type="match status" value="1"/>
</dbReference>
<evidence type="ECO:0000256" key="3">
    <source>
        <dbReference type="ARBA" id="ARBA00022448"/>
    </source>
</evidence>
<evidence type="ECO:0000256" key="10">
    <source>
        <dbReference type="ARBA" id="ARBA00023159"/>
    </source>
</evidence>
<gene>
    <name evidence="15" type="ORF">ASILVAE211_21510</name>
</gene>
<sequence length="705" mass="76785">MRSVAAYPTFYGFMLHYRQNMVEDERYMDINLINNVLISITLYLNYKNSAMELAILFRPTLTKGQAASASALSTTGVPIFFAPSAAKGLDASLRRLAAADAPILVIGEIGTGKETAARHVHASGSRCHGPFIAVNCRALSDMSADADLLGYEKDAFPGAFTGQRGWFEAANGGTLFLDEVGTLPYSSQLKLLRSLQQREVIRLGSITPIPVDVRVIASSTPGLRKAIDENLFNEELYFELNVFNLTIPPLRSRVEEIPSLAFHFLRLHGDLLAKPVSEISASAIDVLRRHSWPGNMKEFQNTIQNAVFLAAGDIIGPEDLRIVEQSHSSGDKTFEDSLLILLREAYSRAEPDVFNRATKSIVTSAFAFAGQNQVRTADILGVSRNTLRTQLANFGSITRRRKDSIPSTKRELRIGYQRFGTLSVLKALGSLDETLAEKGYSIRWTSYAAGPSLLAALHAGEIDFGATGDVPPIFAQAVGAPLVYVAHEPAAPESVALVVPHDSTIRSLGDLRGKRIKFSRGSNVHYLVVKALEASGLSFDDIECVYAEPSDAAGYVDGGGADVWALWDPLLQMAQQARKLRVLTDGSGLVQNHQFYLASKRFIANMEELLSVLLQELQAAGLFVANQPVEAAYLLSEKIGTDASALKVAFHRLTHGARLLSRQVIEEQQKIADHFYSLGLLPKSISVHDAVFGAGAQGRRATLSL</sequence>
<dbReference type="InterPro" id="IPR009057">
    <property type="entry name" value="Homeodomain-like_sf"/>
</dbReference>
<dbReference type="PROSITE" id="PS50045">
    <property type="entry name" value="SIGMA54_INTERACT_4"/>
    <property type="match status" value="1"/>
</dbReference>
<dbReference type="InterPro" id="IPR027417">
    <property type="entry name" value="P-loop_NTPase"/>
</dbReference>
<dbReference type="InterPro" id="IPR003593">
    <property type="entry name" value="AAA+_ATPase"/>
</dbReference>
<evidence type="ECO:0000313" key="16">
    <source>
        <dbReference type="Proteomes" id="UP000708298"/>
    </source>
</evidence>